<dbReference type="SUPFAM" id="SSF53335">
    <property type="entry name" value="S-adenosyl-L-methionine-dependent methyltransferases"/>
    <property type="match status" value="1"/>
</dbReference>
<reference evidence="1 4" key="2">
    <citation type="journal article" date="2018" name="Emerg. Microbes Infect.">
        <title>Genomic analysis of oral Campylobacter concisus strains identified a potential bacterial molecular marker associated with active Crohn's disease.</title>
        <authorList>
            <person name="Liu F."/>
            <person name="Ma R."/>
            <person name="Tay C.Y.A."/>
            <person name="Octavia S."/>
            <person name="Lan R."/>
            <person name="Chung H.K.L."/>
            <person name="Riordan S.M."/>
            <person name="Grimm M.C."/>
            <person name="Leong R.W."/>
            <person name="Tanaka M.M."/>
            <person name="Connor S."/>
            <person name="Zhang L."/>
        </authorList>
    </citation>
    <scope>NUCLEOTIDE SEQUENCE [LARGE SCALE GENOMIC DNA]</scope>
    <source>
        <strain evidence="1 4">P2CDO4</strain>
    </source>
</reference>
<dbReference type="EMBL" id="CP021642">
    <property type="protein sequence ID" value="AVX43188.1"/>
    <property type="molecule type" value="Genomic_DNA"/>
</dbReference>
<reference evidence="2 3" key="1">
    <citation type="submission" date="2017-04" db="EMBL/GenBank/DDBJ databases">
        <title>Complete genome of Campylobacter concisus ATCC 33237T and draft genomes for an additional eight well characterized C. concisus strains.</title>
        <authorList>
            <person name="Cornelius A.J."/>
            <person name="Miller W.G."/>
            <person name="Lastovica A.J."/>
            <person name="On S.L."/>
            <person name="French N.P."/>
            <person name="Vandenberg O."/>
            <person name="Biggs P.J."/>
        </authorList>
    </citation>
    <scope>NUCLEOTIDE SEQUENCE [LARGE SCALE GENOMIC DNA]</scope>
    <source>
        <strain evidence="2 3">Lasto127.99</strain>
    </source>
</reference>
<organism evidence="2 3">
    <name type="scientific">Campylobacter concisus</name>
    <dbReference type="NCBI Taxonomy" id="199"/>
    <lineage>
        <taxon>Bacteria</taxon>
        <taxon>Pseudomonadati</taxon>
        <taxon>Campylobacterota</taxon>
        <taxon>Epsilonproteobacteria</taxon>
        <taxon>Campylobacterales</taxon>
        <taxon>Campylobacteraceae</taxon>
        <taxon>Campylobacter</taxon>
    </lineage>
</organism>
<dbReference type="AlphaFoldDB" id="A0A1Y5N727"/>
<evidence type="ECO:0000313" key="4">
    <source>
        <dbReference type="Proteomes" id="UP000241854"/>
    </source>
</evidence>
<protein>
    <submittedName>
        <fullName evidence="2">Uncharacterized protein</fullName>
    </submittedName>
</protein>
<evidence type="ECO:0000313" key="3">
    <source>
        <dbReference type="Proteomes" id="UP000195893"/>
    </source>
</evidence>
<accession>A0A1Y5N727</accession>
<dbReference type="Gene3D" id="3.40.50.150">
    <property type="entry name" value="Vaccinia Virus protein VP39"/>
    <property type="match status" value="1"/>
</dbReference>
<gene>
    <name evidence="2" type="ORF">B9N60_07925</name>
    <name evidence="1" type="ORF">CCS77_0127</name>
</gene>
<evidence type="ECO:0000313" key="2">
    <source>
        <dbReference type="EMBL" id="OUT16670.1"/>
    </source>
</evidence>
<proteinExistence type="predicted"/>
<dbReference type="Proteomes" id="UP000195893">
    <property type="component" value="Unassembled WGS sequence"/>
</dbReference>
<sequence>MKQYADDNIVAFVFRNLKRGDKILVLEDNETYINFLKESGYEVIKMSENSFNSKLVDGAFSYLGLCDISVNNLLDSAKKSLKDGAICVFCFIKSDDFRADRLKSFSKEDIRDLLRDFEILNIETITFTTQNMKQLNDIYIVSAKRIKNDK</sequence>
<dbReference type="EMBL" id="NDYQ01000013">
    <property type="protein sequence ID" value="OUT16670.1"/>
    <property type="molecule type" value="Genomic_DNA"/>
</dbReference>
<dbReference type="InterPro" id="IPR029063">
    <property type="entry name" value="SAM-dependent_MTases_sf"/>
</dbReference>
<dbReference type="Proteomes" id="UP000241854">
    <property type="component" value="Chromosome"/>
</dbReference>
<dbReference type="RefSeq" id="WP_087581962.1">
    <property type="nucleotide sequence ID" value="NZ_CP021642.1"/>
</dbReference>
<name>A0A1Y5N727_9BACT</name>
<evidence type="ECO:0000313" key="1">
    <source>
        <dbReference type="EMBL" id="AVX43188.1"/>
    </source>
</evidence>